<feature type="compositionally biased region" description="Basic residues" evidence="1">
    <location>
        <begin position="375"/>
        <end position="384"/>
    </location>
</feature>
<accession>A0A6A6HIX1</accession>
<feature type="compositionally biased region" description="Low complexity" evidence="1">
    <location>
        <begin position="116"/>
        <end position="128"/>
    </location>
</feature>
<keyword evidence="2" id="KW-0812">Transmembrane</keyword>
<gene>
    <name evidence="3" type="ORF">EV356DRAFT_336259</name>
</gene>
<feature type="compositionally biased region" description="Polar residues" evidence="1">
    <location>
        <begin position="82"/>
        <end position="95"/>
    </location>
</feature>
<feature type="compositionally biased region" description="Low complexity" evidence="1">
    <location>
        <begin position="45"/>
        <end position="58"/>
    </location>
</feature>
<feature type="transmembrane region" description="Helical" evidence="2">
    <location>
        <begin position="412"/>
        <end position="434"/>
    </location>
</feature>
<evidence type="ECO:0000313" key="4">
    <source>
        <dbReference type="Proteomes" id="UP000800092"/>
    </source>
</evidence>
<dbReference type="Proteomes" id="UP000800092">
    <property type="component" value="Unassembled WGS sequence"/>
</dbReference>
<keyword evidence="4" id="KW-1185">Reference proteome</keyword>
<keyword evidence="2" id="KW-1133">Transmembrane helix</keyword>
<dbReference type="EMBL" id="ML991777">
    <property type="protein sequence ID" value="KAF2238095.1"/>
    <property type="molecule type" value="Genomic_DNA"/>
</dbReference>
<keyword evidence="2" id="KW-0472">Membrane</keyword>
<sequence>MSADNCNSRSQTEGSGRRNRFIQQAHGLHRSLPTGGRSRSDESWIEISSNPSASSLSSAGDEVVTTGLRVQHGVSRQRRNTRSTAPRNLNISSRPHSVEGSSQEEYEESESESEKLMSSSNEGLQLPLPLAPPPYSSSEDGGSEAISDEDEISTAINYRPSDACFTPQPNAFSHPPSNPSTRNPQSVPGSYFPAAPRPANRNAVQRHSFSQTRRQAPQIQHSPFNAISPSHHADHDAALRASLSTLLSCAAAARGLPKSTSRTNLPTTTAPPSSNRIDTTTLRMVPESIALGGQPSSSASPGDPPFNPTLRRPVSPARTDSSESRGSAGANPKPSKRKAVAGAVTTNNNNNNTTSGMGATAAGGNAGRSSSRDRRAAKKPRRGTGHPPAGHAHWAASSGVLAAEGLEVSPTLLTWVVSAGVVVLVSALSFGAGFSMGREAGRAEVLGLPEGVPGVEWHGWGSEQYCGITWGQSFGDYETMI</sequence>
<feature type="compositionally biased region" description="Low complexity" evidence="1">
    <location>
        <begin position="340"/>
        <end position="369"/>
    </location>
</feature>
<feature type="compositionally biased region" description="Polar residues" evidence="1">
    <location>
        <begin position="179"/>
        <end position="188"/>
    </location>
</feature>
<evidence type="ECO:0000256" key="1">
    <source>
        <dbReference type="SAM" id="MobiDB-lite"/>
    </source>
</evidence>
<dbReference type="OrthoDB" id="5413188at2759"/>
<reference evidence="3" key="1">
    <citation type="journal article" date="2020" name="Stud. Mycol.">
        <title>101 Dothideomycetes genomes: a test case for predicting lifestyles and emergence of pathogens.</title>
        <authorList>
            <person name="Haridas S."/>
            <person name="Albert R."/>
            <person name="Binder M."/>
            <person name="Bloem J."/>
            <person name="Labutti K."/>
            <person name="Salamov A."/>
            <person name="Andreopoulos B."/>
            <person name="Baker S."/>
            <person name="Barry K."/>
            <person name="Bills G."/>
            <person name="Bluhm B."/>
            <person name="Cannon C."/>
            <person name="Castanera R."/>
            <person name="Culley D."/>
            <person name="Daum C."/>
            <person name="Ezra D."/>
            <person name="Gonzalez J."/>
            <person name="Henrissat B."/>
            <person name="Kuo A."/>
            <person name="Liang C."/>
            <person name="Lipzen A."/>
            <person name="Lutzoni F."/>
            <person name="Magnuson J."/>
            <person name="Mondo S."/>
            <person name="Nolan M."/>
            <person name="Ohm R."/>
            <person name="Pangilinan J."/>
            <person name="Park H.-J."/>
            <person name="Ramirez L."/>
            <person name="Alfaro M."/>
            <person name="Sun H."/>
            <person name="Tritt A."/>
            <person name="Yoshinaga Y."/>
            <person name="Zwiers L.-H."/>
            <person name="Turgeon B."/>
            <person name="Goodwin S."/>
            <person name="Spatafora J."/>
            <person name="Crous P."/>
            <person name="Grigoriev I."/>
        </authorList>
    </citation>
    <scope>NUCLEOTIDE SEQUENCE</scope>
    <source>
        <strain evidence="3">Tuck. ex Michener</strain>
    </source>
</reference>
<feature type="compositionally biased region" description="Low complexity" evidence="1">
    <location>
        <begin position="193"/>
        <end position="203"/>
    </location>
</feature>
<feature type="compositionally biased region" description="Polar residues" evidence="1">
    <location>
        <begin position="205"/>
        <end position="228"/>
    </location>
</feature>
<dbReference type="AlphaFoldDB" id="A0A6A6HIX1"/>
<protein>
    <submittedName>
        <fullName evidence="3">Uncharacterized protein</fullName>
    </submittedName>
</protein>
<organism evidence="3 4">
    <name type="scientific">Viridothelium virens</name>
    <name type="common">Speckled blister lichen</name>
    <name type="synonym">Trypethelium virens</name>
    <dbReference type="NCBI Taxonomy" id="1048519"/>
    <lineage>
        <taxon>Eukaryota</taxon>
        <taxon>Fungi</taxon>
        <taxon>Dikarya</taxon>
        <taxon>Ascomycota</taxon>
        <taxon>Pezizomycotina</taxon>
        <taxon>Dothideomycetes</taxon>
        <taxon>Dothideomycetes incertae sedis</taxon>
        <taxon>Trypetheliales</taxon>
        <taxon>Trypetheliaceae</taxon>
        <taxon>Viridothelium</taxon>
    </lineage>
</organism>
<feature type="compositionally biased region" description="Acidic residues" evidence="1">
    <location>
        <begin position="102"/>
        <end position="111"/>
    </location>
</feature>
<feature type="region of interest" description="Disordered" evidence="1">
    <location>
        <begin position="1"/>
        <end position="231"/>
    </location>
</feature>
<feature type="compositionally biased region" description="Polar residues" evidence="1">
    <location>
        <begin position="258"/>
        <end position="282"/>
    </location>
</feature>
<evidence type="ECO:0000256" key="2">
    <source>
        <dbReference type="SAM" id="Phobius"/>
    </source>
</evidence>
<name>A0A6A6HIX1_VIRVR</name>
<feature type="region of interest" description="Disordered" evidence="1">
    <location>
        <begin position="255"/>
        <end position="392"/>
    </location>
</feature>
<evidence type="ECO:0000313" key="3">
    <source>
        <dbReference type="EMBL" id="KAF2238095.1"/>
    </source>
</evidence>
<proteinExistence type="predicted"/>
<feature type="compositionally biased region" description="Polar residues" evidence="1">
    <location>
        <begin position="1"/>
        <end position="14"/>
    </location>
</feature>